<dbReference type="EMBL" id="JARAKH010000041">
    <property type="protein sequence ID" value="KAK8380734.1"/>
    <property type="molecule type" value="Genomic_DNA"/>
</dbReference>
<dbReference type="SUPFAM" id="SSF50129">
    <property type="entry name" value="GroES-like"/>
    <property type="match status" value="2"/>
</dbReference>
<dbReference type="InterPro" id="IPR036291">
    <property type="entry name" value="NAD(P)-bd_dom_sf"/>
</dbReference>
<dbReference type="Pfam" id="PF00107">
    <property type="entry name" value="ADH_zinc_N"/>
    <property type="match status" value="1"/>
</dbReference>
<evidence type="ECO:0000256" key="3">
    <source>
        <dbReference type="ARBA" id="ARBA00023002"/>
    </source>
</evidence>
<dbReference type="EMBL" id="JARAKH010000041">
    <property type="protein sequence ID" value="KAK8380736.1"/>
    <property type="molecule type" value="Genomic_DNA"/>
</dbReference>
<dbReference type="EMBL" id="JARAKH010000041">
    <property type="protein sequence ID" value="KAK8380733.1"/>
    <property type="molecule type" value="Genomic_DNA"/>
</dbReference>
<sequence>MVTAKVWTLARQPKGEPTRDDFACKEEVLPLCEDGDVIVEAVCLSVDPYMRFKLCSISLNAAMMGEQIARVIESKNSEWPVGSHMLVYVGWRTHTYLSYTDLRDTDKSVQQLPDLGTLPKSLGLGILGMPGNTAYLAFLEVMHPKPGETVVVNAAAGAVGSIVVQLAKLAGCKVVAFAGSDEKVAWLKEVGINHAFNYKTVKVGDTLAQVAPENINIYFDNVGGKFTSEVLPHMATHGRMLVCGVISSYNDDMMSSAVISPLSEYMVMRKELIIKGFVIYSWKHRWESSFRQMKKWVDEGKIQYHETVVQGFSNMPYAFTGLFRGANTGKVVVVP</sequence>
<dbReference type="InterPro" id="IPR011032">
    <property type="entry name" value="GroES-like_sf"/>
</dbReference>
<dbReference type="FunFam" id="3.40.50.720:FF:000121">
    <property type="entry name" value="Prostaglandin reductase 2"/>
    <property type="match status" value="1"/>
</dbReference>
<dbReference type="InterPro" id="IPR045010">
    <property type="entry name" value="MDR_fam"/>
</dbReference>
<proteinExistence type="inferred from homology"/>
<accession>A0AAW0SZZ3</accession>
<feature type="domain" description="Enoyl reductase (ER)" evidence="8">
    <location>
        <begin position="18"/>
        <end position="333"/>
    </location>
</feature>
<keyword evidence="3" id="KW-0560">Oxidoreductase</keyword>
<evidence type="ECO:0000313" key="9">
    <source>
        <dbReference type="EMBL" id="KAK8380731.1"/>
    </source>
</evidence>
<keyword evidence="10" id="KW-1185">Reference proteome</keyword>
<dbReference type="Proteomes" id="UP001487740">
    <property type="component" value="Unassembled WGS sequence"/>
</dbReference>
<dbReference type="SUPFAM" id="SSF51735">
    <property type="entry name" value="NAD(P)-binding Rossmann-fold domains"/>
    <property type="match status" value="1"/>
</dbReference>
<organism evidence="9 10">
    <name type="scientific">Scylla paramamosain</name>
    <name type="common">Mud crab</name>
    <dbReference type="NCBI Taxonomy" id="85552"/>
    <lineage>
        <taxon>Eukaryota</taxon>
        <taxon>Metazoa</taxon>
        <taxon>Ecdysozoa</taxon>
        <taxon>Arthropoda</taxon>
        <taxon>Crustacea</taxon>
        <taxon>Multicrustacea</taxon>
        <taxon>Malacostraca</taxon>
        <taxon>Eumalacostraca</taxon>
        <taxon>Eucarida</taxon>
        <taxon>Decapoda</taxon>
        <taxon>Pleocyemata</taxon>
        <taxon>Brachyura</taxon>
        <taxon>Eubrachyura</taxon>
        <taxon>Portunoidea</taxon>
        <taxon>Portunidae</taxon>
        <taxon>Portuninae</taxon>
        <taxon>Scylla</taxon>
    </lineage>
</organism>
<evidence type="ECO:0000256" key="4">
    <source>
        <dbReference type="ARBA" id="ARBA00033119"/>
    </source>
</evidence>
<dbReference type="SMART" id="SM00829">
    <property type="entry name" value="PKS_ER"/>
    <property type="match status" value="1"/>
</dbReference>
<reference evidence="9 10" key="1">
    <citation type="submission" date="2023-03" db="EMBL/GenBank/DDBJ databases">
        <title>High-quality genome of Scylla paramamosain provides insights in environmental adaptation.</title>
        <authorList>
            <person name="Zhang L."/>
        </authorList>
    </citation>
    <scope>NUCLEOTIDE SEQUENCE [LARGE SCALE GENOMIC DNA]</scope>
    <source>
        <strain evidence="9">LZ_2023a</strain>
        <tissue evidence="9">Muscle</tissue>
    </source>
</reference>
<comment type="caution">
    <text evidence="9">The sequence shown here is derived from an EMBL/GenBank/DDBJ whole genome shotgun (WGS) entry which is preliminary data.</text>
</comment>
<dbReference type="PANTHER" id="PTHR43205:SF7">
    <property type="entry name" value="PROSTAGLANDIN REDUCTASE 1"/>
    <property type="match status" value="1"/>
</dbReference>
<dbReference type="GO" id="GO:0006693">
    <property type="term" value="P:prostaglandin metabolic process"/>
    <property type="evidence" value="ECO:0007669"/>
    <property type="project" value="TreeGrafter"/>
</dbReference>
<evidence type="ECO:0000256" key="1">
    <source>
        <dbReference type="ARBA" id="ARBA00010460"/>
    </source>
</evidence>
<dbReference type="InterPro" id="IPR041694">
    <property type="entry name" value="ADH_N_2"/>
</dbReference>
<dbReference type="Gene3D" id="3.90.180.10">
    <property type="entry name" value="Medium-chain alcohol dehydrogenases, catalytic domain"/>
    <property type="match status" value="1"/>
</dbReference>
<comment type="catalytic activity">
    <reaction evidence="6">
        <text>13,14-dihydro-15-oxo-PGF2alpha + NADP(+) = 15-oxoprostaglandin F2alpha + NADPH + H(+)</text>
        <dbReference type="Rhea" id="RHEA:50588"/>
        <dbReference type="ChEBI" id="CHEBI:15378"/>
        <dbReference type="ChEBI" id="CHEBI:57783"/>
        <dbReference type="ChEBI" id="CHEBI:58349"/>
        <dbReference type="ChEBI" id="CHEBI:133374"/>
        <dbReference type="ChEBI" id="CHEBI:133409"/>
    </reaction>
    <physiologicalReaction direction="right-to-left" evidence="6">
        <dbReference type="Rhea" id="RHEA:50590"/>
    </physiologicalReaction>
</comment>
<dbReference type="GO" id="GO:0047522">
    <property type="term" value="F:15-oxoprostaglandin 13-reductase [NAD(P)+] activity"/>
    <property type="evidence" value="ECO:0007669"/>
    <property type="project" value="UniProtKB-EC"/>
</dbReference>
<comment type="catalytic activity">
    <reaction evidence="7">
        <text>13,14-dihydro-15-oxo-prostaglandin E1 + NADP(+) = 15-oxoprostaglandin E1 + NADPH + H(+)</text>
        <dbReference type="Rhea" id="RHEA:50584"/>
        <dbReference type="ChEBI" id="CHEBI:15378"/>
        <dbReference type="ChEBI" id="CHEBI:57401"/>
        <dbReference type="ChEBI" id="CHEBI:57783"/>
        <dbReference type="ChEBI" id="CHEBI:58349"/>
        <dbReference type="ChEBI" id="CHEBI:133408"/>
    </reaction>
    <physiologicalReaction direction="right-to-left" evidence="7">
        <dbReference type="Rhea" id="RHEA:50586"/>
    </physiologicalReaction>
</comment>
<dbReference type="AlphaFoldDB" id="A0AAW0SZZ3"/>
<dbReference type="EC" id="1.3.1.48" evidence="2"/>
<gene>
    <name evidence="9" type="ORF">O3P69_007985</name>
</gene>
<name>A0AAW0SZZ3_SCYPA</name>
<comment type="catalytic activity">
    <reaction evidence="5">
        <text>13,14-dihydro-15-oxo-prostaglandin F1alpha + NADP(+) = 15-oxoprostaglandin F1alpha + NADPH + H(+)</text>
        <dbReference type="Rhea" id="RHEA:50592"/>
        <dbReference type="ChEBI" id="CHEBI:15378"/>
        <dbReference type="ChEBI" id="CHEBI:57783"/>
        <dbReference type="ChEBI" id="CHEBI:58349"/>
        <dbReference type="ChEBI" id="CHEBI:79072"/>
        <dbReference type="ChEBI" id="CHEBI:133411"/>
    </reaction>
    <physiologicalReaction direction="right-to-left" evidence="5">
        <dbReference type="Rhea" id="RHEA:50594"/>
    </physiologicalReaction>
</comment>
<evidence type="ECO:0000256" key="7">
    <source>
        <dbReference type="ARBA" id="ARBA00049070"/>
    </source>
</evidence>
<dbReference type="EMBL" id="JARAKH010000041">
    <property type="protein sequence ID" value="KAK8380732.1"/>
    <property type="molecule type" value="Genomic_DNA"/>
</dbReference>
<evidence type="ECO:0000256" key="6">
    <source>
        <dbReference type="ARBA" id="ARBA00048290"/>
    </source>
</evidence>
<dbReference type="Gene3D" id="3.40.50.720">
    <property type="entry name" value="NAD(P)-binding Rossmann-like Domain"/>
    <property type="match status" value="1"/>
</dbReference>
<evidence type="ECO:0000256" key="2">
    <source>
        <dbReference type="ARBA" id="ARBA00011981"/>
    </source>
</evidence>
<dbReference type="PANTHER" id="PTHR43205">
    <property type="entry name" value="PROSTAGLANDIN REDUCTASE"/>
    <property type="match status" value="1"/>
</dbReference>
<evidence type="ECO:0000313" key="10">
    <source>
        <dbReference type="Proteomes" id="UP001487740"/>
    </source>
</evidence>
<evidence type="ECO:0000256" key="5">
    <source>
        <dbReference type="ARBA" id="ARBA00047878"/>
    </source>
</evidence>
<dbReference type="InterPro" id="IPR013149">
    <property type="entry name" value="ADH-like_C"/>
</dbReference>
<evidence type="ECO:0000259" key="8">
    <source>
        <dbReference type="SMART" id="SM00829"/>
    </source>
</evidence>
<dbReference type="InterPro" id="IPR020843">
    <property type="entry name" value="ER"/>
</dbReference>
<dbReference type="EMBL" id="JARAKH010000041">
    <property type="protein sequence ID" value="KAK8380731.1"/>
    <property type="molecule type" value="Genomic_DNA"/>
</dbReference>
<protein>
    <recommendedName>
        <fullName evidence="4">15-oxoprostaglandin 13-reductase</fullName>
        <ecNumber evidence="2">1.3.1.48</ecNumber>
    </recommendedName>
    <alternativeName>
        <fullName evidence="4">15-oxoprostaglandin 13-reductase</fullName>
    </alternativeName>
</protein>
<comment type="similarity">
    <text evidence="1">Belongs to the NADP-dependent oxidoreductase L4BD family.</text>
</comment>
<dbReference type="EMBL" id="JARAKH010000041">
    <property type="protein sequence ID" value="KAK8380735.1"/>
    <property type="molecule type" value="Genomic_DNA"/>
</dbReference>
<dbReference type="Pfam" id="PF16884">
    <property type="entry name" value="ADH_N_2"/>
    <property type="match status" value="1"/>
</dbReference>